<dbReference type="FunFam" id="3.50.50.60:FF:000360">
    <property type="entry name" value="FAD-dependent oxidoreductase family protein"/>
    <property type="match status" value="1"/>
</dbReference>
<accession>A0A0D6QX21</accession>
<organism evidence="3">
    <name type="scientific">Araucaria cunninghamii</name>
    <name type="common">Hoop pine</name>
    <name type="synonym">Moreton Bay pine</name>
    <dbReference type="NCBI Taxonomy" id="56994"/>
    <lineage>
        <taxon>Eukaryota</taxon>
        <taxon>Viridiplantae</taxon>
        <taxon>Streptophyta</taxon>
        <taxon>Embryophyta</taxon>
        <taxon>Tracheophyta</taxon>
        <taxon>Spermatophyta</taxon>
        <taxon>Pinopsida</taxon>
        <taxon>Pinidae</taxon>
        <taxon>Conifers II</taxon>
        <taxon>Araucariales</taxon>
        <taxon>Araucariaceae</taxon>
        <taxon>Araucaria</taxon>
    </lineage>
</organism>
<proteinExistence type="predicted"/>
<dbReference type="EMBL" id="GCKF01044166">
    <property type="protein sequence ID" value="JAG94250.1"/>
    <property type="molecule type" value="Transcribed_RNA"/>
</dbReference>
<reference evidence="3" key="1">
    <citation type="submission" date="2015-03" db="EMBL/GenBank/DDBJ databases">
        <title>A transcriptome of Araucaria cunninghamii, an australian fine timber species.</title>
        <authorList>
            <person name="Jing Yi C.J.Y."/>
            <person name="Yin San L.Y.S."/>
            <person name="Abdul Karim S.S."/>
            <person name="Wan Azmi N.N."/>
            <person name="Hercus R.R."/>
            <person name="Croft L.L."/>
        </authorList>
    </citation>
    <scope>NUCLEOTIDE SEQUENCE</scope>
    <source>
        <strain evidence="3">MI0301</strain>
        <tissue evidence="3">Leaf</tissue>
    </source>
</reference>
<dbReference type="PANTHER" id="PTHR13847:SF150">
    <property type="entry name" value="OXIDOREDUCTASE TDA3-RELATED"/>
    <property type="match status" value="1"/>
</dbReference>
<dbReference type="InterPro" id="IPR006076">
    <property type="entry name" value="FAD-dep_OxRdtase"/>
</dbReference>
<dbReference type="Pfam" id="PF01266">
    <property type="entry name" value="DAO"/>
    <property type="match status" value="1"/>
</dbReference>
<dbReference type="AlphaFoldDB" id="A0A0D6QX21"/>
<dbReference type="Gene3D" id="3.30.9.10">
    <property type="entry name" value="D-Amino Acid Oxidase, subunit A, domain 2"/>
    <property type="match status" value="1"/>
</dbReference>
<keyword evidence="1" id="KW-0560">Oxidoreductase</keyword>
<dbReference type="PANTHER" id="PTHR13847">
    <property type="entry name" value="SARCOSINE DEHYDROGENASE-RELATED"/>
    <property type="match status" value="1"/>
</dbReference>
<evidence type="ECO:0000256" key="1">
    <source>
        <dbReference type="ARBA" id="ARBA00023002"/>
    </source>
</evidence>
<dbReference type="InterPro" id="IPR036188">
    <property type="entry name" value="FAD/NAD-bd_sf"/>
</dbReference>
<dbReference type="FunFam" id="3.30.9.10:FF:000033">
    <property type="entry name" value="Putative oxidoreductase C1F5.03c"/>
    <property type="match status" value="1"/>
</dbReference>
<dbReference type="GO" id="GO:0005737">
    <property type="term" value="C:cytoplasm"/>
    <property type="evidence" value="ECO:0007669"/>
    <property type="project" value="TreeGrafter"/>
</dbReference>
<protein>
    <recommendedName>
        <fullName evidence="2">FAD dependent oxidoreductase domain-containing protein</fullName>
    </recommendedName>
</protein>
<dbReference type="Gene3D" id="3.50.50.60">
    <property type="entry name" value="FAD/NAD(P)-binding domain"/>
    <property type="match status" value="2"/>
</dbReference>
<dbReference type="GO" id="GO:0016491">
    <property type="term" value="F:oxidoreductase activity"/>
    <property type="evidence" value="ECO:0007669"/>
    <property type="project" value="UniProtKB-KW"/>
</dbReference>
<evidence type="ECO:0000313" key="3">
    <source>
        <dbReference type="EMBL" id="JAG94250.1"/>
    </source>
</evidence>
<sequence>MSLPGTGTAVCTKIPILFQCPLHRNKTKVRFSSFKVRSKYKMESSDPSKRIIVCGAGVIGACTAYFLGKKGAHVTVVEKCEPACAASGKAGGFLALDWCDGGPLSALARRSFVLHAELDAELGGAANYGYRRLDTLSLSLQEGQAGTQAGLVLPAWVDGPASRASHIGTPQTTAQVHPLLFTRTVLAAAAEKYGVTVVKGEVKEVRLSDRKEVCGVALEGGEVVEGDGVVLALGPWSARNAVISGLCRISGLKVHSIVLWPQDPETIGRQALSISYKTAQGKSREHEVYPRPTGEVYICGMSEEVEVPGDPQQIQPRKESITMLQRVARTVSSHLGNAEVKAEQACFLPCSEDGIPVIGKIPDIGGAYVATGHSCWGILNAPATGASMAELIVDGHAKSVDLKPFDPARFRRSSRNVSIS</sequence>
<dbReference type="SUPFAM" id="SSF51905">
    <property type="entry name" value="FAD/NAD(P)-binding domain"/>
    <property type="match status" value="1"/>
</dbReference>
<feature type="domain" description="FAD dependent oxidoreductase" evidence="2">
    <location>
        <begin position="50"/>
        <end position="391"/>
    </location>
</feature>
<name>A0A0D6QX21_ARACU</name>
<evidence type="ECO:0000259" key="2">
    <source>
        <dbReference type="Pfam" id="PF01266"/>
    </source>
</evidence>